<dbReference type="InterPro" id="IPR001753">
    <property type="entry name" value="Enoyl-CoA_hydra/iso"/>
</dbReference>
<organism evidence="2 3">
    <name type="scientific">Aromatoleum petrolei</name>
    <dbReference type="NCBI Taxonomy" id="76116"/>
    <lineage>
        <taxon>Bacteria</taxon>
        <taxon>Pseudomonadati</taxon>
        <taxon>Pseudomonadota</taxon>
        <taxon>Betaproteobacteria</taxon>
        <taxon>Rhodocyclales</taxon>
        <taxon>Rhodocyclaceae</taxon>
        <taxon>Aromatoleum</taxon>
    </lineage>
</organism>
<evidence type="ECO:0000313" key="3">
    <source>
        <dbReference type="Proteomes" id="UP000652074"/>
    </source>
</evidence>
<dbReference type="Gene3D" id="3.90.226.10">
    <property type="entry name" value="2-enoyl-CoA Hydratase, Chain A, domain 1"/>
    <property type="match status" value="1"/>
</dbReference>
<gene>
    <name evidence="2" type="ORF">GPA26_08770</name>
</gene>
<dbReference type="Gene3D" id="1.10.12.10">
    <property type="entry name" value="Lyase 2-enoyl-coa Hydratase, Chain A, domain 2"/>
    <property type="match status" value="1"/>
</dbReference>
<evidence type="ECO:0000313" key="2">
    <source>
        <dbReference type="EMBL" id="NMF88578.1"/>
    </source>
</evidence>
<dbReference type="InterPro" id="IPR029045">
    <property type="entry name" value="ClpP/crotonase-like_dom_sf"/>
</dbReference>
<reference evidence="2 3" key="1">
    <citation type="submission" date="2019-12" db="EMBL/GenBank/DDBJ databases">
        <title>Comparative genomics gives insights into the taxonomy of the Azoarcus-Aromatoleum group and reveals separate origins of nif in the plant-associated Azoarcus and non-plant-associated Aromatoleum sub-groups.</title>
        <authorList>
            <person name="Lafos M."/>
            <person name="Maluk M."/>
            <person name="Batista M."/>
            <person name="Junghare M."/>
            <person name="Carmona M."/>
            <person name="Faoro H."/>
            <person name="Cruz L.M."/>
            <person name="Battistoni F."/>
            <person name="De Souza E."/>
            <person name="Pedrosa F."/>
            <person name="Chen W.-M."/>
            <person name="Poole P.S."/>
            <person name="Dixon R.A."/>
            <person name="James E.K."/>
        </authorList>
    </citation>
    <scope>NUCLEOTIDE SEQUENCE [LARGE SCALE GENOMIC DNA]</scope>
    <source>
        <strain evidence="2 3">ToN1</strain>
    </source>
</reference>
<keyword evidence="3" id="KW-1185">Reference proteome</keyword>
<sequence length="269" mass="29574">MSDNFLIDEPIKGVKRITINRPESTNSFQFEMYTELADLFRQIKYDPKIRVVILTAAGTKHFCTGHDLKNPGKADWVPEGVGKPFFSRYAIDVIASLPVLMRNLPQPVICGVNGTVAGMALAFPLAADITIAAKSAKFVNAIHNAGSGAELGISYLLPRAVGAQRAAEILYTSRSVMADEAERIGLVLKAVPDEELQDACLEIAKNIVVNVPMGIWVTKQSLWHNMNAGSLEQAIEFESRGVYVAQSTEDKVEKQKAFFEKRAPNFSFK</sequence>
<comment type="similarity">
    <text evidence="1">Belongs to the enoyl-CoA hydratase/isomerase family.</text>
</comment>
<dbReference type="PANTHER" id="PTHR43802:SF1">
    <property type="entry name" value="IP11341P-RELATED"/>
    <property type="match status" value="1"/>
</dbReference>
<dbReference type="EMBL" id="WTVR01000014">
    <property type="protein sequence ID" value="NMF88578.1"/>
    <property type="molecule type" value="Genomic_DNA"/>
</dbReference>
<proteinExistence type="inferred from homology"/>
<comment type="caution">
    <text evidence="2">The sequence shown here is derived from an EMBL/GenBank/DDBJ whole genome shotgun (WGS) entry which is preliminary data.</text>
</comment>
<dbReference type="Pfam" id="PF00378">
    <property type="entry name" value="ECH_1"/>
    <property type="match status" value="1"/>
</dbReference>
<dbReference type="InterPro" id="IPR014748">
    <property type="entry name" value="Enoyl-CoA_hydra_C"/>
</dbReference>
<dbReference type="PANTHER" id="PTHR43802">
    <property type="entry name" value="ENOYL-COA HYDRATASE"/>
    <property type="match status" value="1"/>
</dbReference>
<name>A0ABX1MLG6_9RHOO</name>
<dbReference type="CDD" id="cd06558">
    <property type="entry name" value="crotonase-like"/>
    <property type="match status" value="1"/>
</dbReference>
<dbReference type="Proteomes" id="UP000652074">
    <property type="component" value="Unassembled WGS sequence"/>
</dbReference>
<accession>A0ABX1MLG6</accession>
<evidence type="ECO:0000256" key="1">
    <source>
        <dbReference type="ARBA" id="ARBA00005254"/>
    </source>
</evidence>
<dbReference type="SUPFAM" id="SSF52096">
    <property type="entry name" value="ClpP/crotonase"/>
    <property type="match status" value="1"/>
</dbReference>
<protein>
    <submittedName>
        <fullName evidence="2">Enoyl-CoA hydratase</fullName>
    </submittedName>
</protein>
<dbReference type="RefSeq" id="WP_169205998.1">
    <property type="nucleotide sequence ID" value="NZ_CP059560.1"/>
</dbReference>